<dbReference type="InterPro" id="IPR008792">
    <property type="entry name" value="PQQD"/>
</dbReference>
<gene>
    <name evidence="1" type="ORF">BJ969_004869</name>
</gene>
<protein>
    <recommendedName>
        <fullName evidence="3">Coenzyme PQQ synthesis protein D (PqqD)</fullName>
    </recommendedName>
</protein>
<proteinExistence type="predicted"/>
<dbReference type="NCBIfam" id="NF033530">
    <property type="entry name" value="lasso_PqqD_Strm"/>
    <property type="match status" value="1"/>
</dbReference>
<name>A0A840NL41_9PSEU</name>
<dbReference type="Pfam" id="PF05402">
    <property type="entry name" value="PqqD"/>
    <property type="match status" value="1"/>
</dbReference>
<comment type="caution">
    <text evidence="1">The sequence shown here is derived from an EMBL/GenBank/DDBJ whole genome shotgun (WGS) entry which is preliminary data.</text>
</comment>
<evidence type="ECO:0000313" key="2">
    <source>
        <dbReference type="Proteomes" id="UP000580474"/>
    </source>
</evidence>
<dbReference type="EMBL" id="JACHIV010000001">
    <property type="protein sequence ID" value="MBB5071781.1"/>
    <property type="molecule type" value="Genomic_DNA"/>
</dbReference>
<reference evidence="1 2" key="1">
    <citation type="submission" date="2020-08" db="EMBL/GenBank/DDBJ databases">
        <title>Sequencing the genomes of 1000 actinobacteria strains.</title>
        <authorList>
            <person name="Klenk H.-P."/>
        </authorList>
    </citation>
    <scope>NUCLEOTIDE SEQUENCE [LARGE SCALE GENOMIC DNA]</scope>
    <source>
        <strain evidence="1 2">DSM 45582</strain>
    </source>
</reference>
<evidence type="ECO:0000313" key="1">
    <source>
        <dbReference type="EMBL" id="MBB5071781.1"/>
    </source>
</evidence>
<dbReference type="Proteomes" id="UP000580474">
    <property type="component" value="Unassembled WGS sequence"/>
</dbReference>
<evidence type="ECO:0008006" key="3">
    <source>
        <dbReference type="Google" id="ProtNLM"/>
    </source>
</evidence>
<dbReference type="Gene3D" id="1.10.10.1150">
    <property type="entry name" value="Coenzyme PQQ synthesis protein D (PqqD)"/>
    <property type="match status" value="1"/>
</dbReference>
<organism evidence="1 2">
    <name type="scientific">Saccharopolyspora gloriosae</name>
    <dbReference type="NCBI Taxonomy" id="455344"/>
    <lineage>
        <taxon>Bacteria</taxon>
        <taxon>Bacillati</taxon>
        <taxon>Actinomycetota</taxon>
        <taxon>Actinomycetes</taxon>
        <taxon>Pseudonocardiales</taxon>
        <taxon>Pseudonocardiaceae</taxon>
        <taxon>Saccharopolyspora</taxon>
    </lineage>
</organism>
<sequence length="89" mass="9985">MHLRLRPDVDPTDVTDGTVLLDERTGRRWRLNRTGTQVLRGVLIGQDADRIASELADRHRIPAHVARHDVTAIVERLRTATLLESTGQG</sequence>
<keyword evidence="2" id="KW-1185">Reference proteome</keyword>
<dbReference type="InterPro" id="IPR041881">
    <property type="entry name" value="PqqD_sf"/>
</dbReference>
<accession>A0A840NL41</accession>
<dbReference type="RefSeq" id="WP_221315931.1">
    <property type="nucleotide sequence ID" value="NZ_JACHIV010000001.1"/>
</dbReference>
<dbReference type="AlphaFoldDB" id="A0A840NL41"/>